<dbReference type="InterPro" id="IPR024534">
    <property type="entry name" value="JetD_C"/>
</dbReference>
<evidence type="ECO:0000313" key="3">
    <source>
        <dbReference type="EMBL" id="SFP48118.1"/>
    </source>
</evidence>
<evidence type="ECO:0000259" key="1">
    <source>
        <dbReference type="Pfam" id="PF09983"/>
    </source>
</evidence>
<dbReference type="STRING" id="306540.SAMN05421839_12329"/>
<reference evidence="3 4" key="1">
    <citation type="submission" date="2016-10" db="EMBL/GenBank/DDBJ databases">
        <authorList>
            <person name="de Groot N.N."/>
        </authorList>
    </citation>
    <scope>NUCLEOTIDE SEQUENCE [LARGE SCALE GENOMIC DNA]</scope>
    <source>
        <strain evidence="3 4">DSM 17073</strain>
    </source>
</reference>
<dbReference type="AlphaFoldDB" id="A0A1I5QP87"/>
<feature type="domain" description="Wadjet protein JetD C-terminal" evidence="1">
    <location>
        <begin position="167"/>
        <end position="261"/>
    </location>
</feature>
<dbReference type="Proteomes" id="UP000321547">
    <property type="component" value="Unassembled WGS sequence"/>
</dbReference>
<dbReference type="RefSeq" id="WP_089832493.1">
    <property type="nucleotide sequence ID" value="NZ_BJWI01000018.1"/>
</dbReference>
<evidence type="ECO:0000313" key="4">
    <source>
        <dbReference type="Proteomes" id="UP000242243"/>
    </source>
</evidence>
<dbReference type="OrthoDB" id="9809365at2"/>
<accession>A0A1I5QP87</accession>
<name>A0A1I5QP87_9BACI</name>
<evidence type="ECO:0000313" key="5">
    <source>
        <dbReference type="Proteomes" id="UP000321547"/>
    </source>
</evidence>
<proteinExistence type="predicted"/>
<dbReference type="Pfam" id="PF09983">
    <property type="entry name" value="JetD_C"/>
    <property type="match status" value="1"/>
</dbReference>
<sequence length="340" mass="39632">MKQVFDVLKSYKKQILSLGTLETLLTPFVDSYESFSKTVLELESREVLLPIKSKGRTGRQLSLALGYRLNRQRLNDTVIDTLQHYRRIFHPAINLDDYYTKSNQAFEQDLVALIKIDQYLQTHGFPESEQSSPEVSFLLMHDEKWLDEQGGRELLKRIRLYDQFNIRSVADPLSMAINPHQLHTSVHRHLIVENKATFHSLLPALVKTNFSTLIYGQGKAILSSISLFDDQFPVSGKHQFYYFGDIDREGIYIWHLLNQKRDMTLAVPFYQACLTKTWAKGKTHHQVREQALADFLRVFDETSQHQIASTLNSGYYYPQEILTTEELQTIWRESRWGLLT</sequence>
<protein>
    <recommendedName>
        <fullName evidence="1">Wadjet protein JetD C-terminal domain-containing protein</fullName>
    </recommendedName>
</protein>
<evidence type="ECO:0000313" key="2">
    <source>
        <dbReference type="EMBL" id="GEM01877.1"/>
    </source>
</evidence>
<dbReference type="Proteomes" id="UP000242243">
    <property type="component" value="Unassembled WGS sequence"/>
</dbReference>
<reference evidence="2 5" key="2">
    <citation type="submission" date="2019-07" db="EMBL/GenBank/DDBJ databases">
        <title>Whole genome shotgun sequence of Halolactibacillus halophilus NBRC 100868.</title>
        <authorList>
            <person name="Hosoyama A."/>
            <person name="Uohara A."/>
            <person name="Ohji S."/>
            <person name="Ichikawa N."/>
        </authorList>
    </citation>
    <scope>NUCLEOTIDE SEQUENCE [LARGE SCALE GENOMIC DNA]</scope>
    <source>
        <strain evidence="2 5">NBRC 100868</strain>
    </source>
</reference>
<dbReference type="EMBL" id="FOXC01000023">
    <property type="protein sequence ID" value="SFP48118.1"/>
    <property type="molecule type" value="Genomic_DNA"/>
</dbReference>
<keyword evidence="5" id="KW-1185">Reference proteome</keyword>
<dbReference type="EMBL" id="BJWI01000018">
    <property type="protein sequence ID" value="GEM01877.1"/>
    <property type="molecule type" value="Genomic_DNA"/>
</dbReference>
<gene>
    <name evidence="2" type="ORF">HHA03_14090</name>
    <name evidence="3" type="ORF">SAMN05421839_12329</name>
</gene>
<organism evidence="3 4">
    <name type="scientific">Halolactibacillus halophilus</name>
    <dbReference type="NCBI Taxonomy" id="306540"/>
    <lineage>
        <taxon>Bacteria</taxon>
        <taxon>Bacillati</taxon>
        <taxon>Bacillota</taxon>
        <taxon>Bacilli</taxon>
        <taxon>Bacillales</taxon>
        <taxon>Bacillaceae</taxon>
        <taxon>Halolactibacillus</taxon>
    </lineage>
</organism>